<dbReference type="AlphaFoldDB" id="A0A931HC14"/>
<gene>
    <name evidence="1" type="ORF">I5E68_09935</name>
</gene>
<proteinExistence type="predicted"/>
<dbReference type="EMBL" id="JADZGI010000001">
    <property type="protein sequence ID" value="MBH0113265.1"/>
    <property type="molecule type" value="Genomic_DNA"/>
</dbReference>
<sequence length="149" mass="15565">MGLRNLTLPTKQVQVADGVSFTVRGLAPYDALGLYYRHTGELSALFDKLALKGSVEPGDVSAVTTVAVSAAPRVMAEIIVVAEGTDPSDEVFEEEVRAALKLPAAAQMDALGKIADLTFTSEMPPKKFLAVVLALAQGAAANLPAKPQT</sequence>
<evidence type="ECO:0000313" key="1">
    <source>
        <dbReference type="EMBL" id="MBH0113265.1"/>
    </source>
</evidence>
<dbReference type="InterPro" id="IPR057378">
    <property type="entry name" value="Pre_tape_measure"/>
</dbReference>
<comment type="caution">
    <text evidence="1">The sequence shown here is derived from an EMBL/GenBank/DDBJ whole genome shotgun (WGS) entry which is preliminary data.</text>
</comment>
<reference evidence="1" key="1">
    <citation type="submission" date="2020-11" db="EMBL/GenBank/DDBJ databases">
        <title>Novosphingobium aureum sp. nov., a marine bacterium isolated from sediment of a salt flat.</title>
        <authorList>
            <person name="Yoo Y."/>
            <person name="Kim J.-J."/>
        </authorList>
    </citation>
    <scope>NUCLEOTIDE SEQUENCE</scope>
    <source>
        <strain evidence="1">YJ-S2-02</strain>
    </source>
</reference>
<name>A0A931HC14_9SPHN</name>
<dbReference type="Proteomes" id="UP000617634">
    <property type="component" value="Unassembled WGS sequence"/>
</dbReference>
<keyword evidence="2" id="KW-1185">Reference proteome</keyword>
<organism evidence="1 2">
    <name type="scientific">Novosphingobium aureum</name>
    <dbReference type="NCBI Taxonomy" id="2792964"/>
    <lineage>
        <taxon>Bacteria</taxon>
        <taxon>Pseudomonadati</taxon>
        <taxon>Pseudomonadota</taxon>
        <taxon>Alphaproteobacteria</taxon>
        <taxon>Sphingomonadales</taxon>
        <taxon>Sphingomonadaceae</taxon>
        <taxon>Novosphingobium</taxon>
    </lineage>
</organism>
<protein>
    <submittedName>
        <fullName evidence="1">Uncharacterized protein</fullName>
    </submittedName>
</protein>
<accession>A0A931HC14</accession>
<dbReference type="RefSeq" id="WP_197163363.1">
    <property type="nucleotide sequence ID" value="NZ_JADZGI010000001.1"/>
</dbReference>
<evidence type="ECO:0000313" key="2">
    <source>
        <dbReference type="Proteomes" id="UP000617634"/>
    </source>
</evidence>
<dbReference type="Pfam" id="PF23789">
    <property type="entry name" value="Pre_tape_measure"/>
    <property type="match status" value="1"/>
</dbReference>